<keyword evidence="10" id="KW-0998">Cell outer membrane</keyword>
<dbReference type="PROSITE" id="PS52016">
    <property type="entry name" value="TONB_DEPENDENT_REC_3"/>
    <property type="match status" value="1"/>
</dbReference>
<dbReference type="GO" id="GO:0015344">
    <property type="term" value="F:siderophore uptake transmembrane transporter activity"/>
    <property type="evidence" value="ECO:0007669"/>
    <property type="project" value="TreeGrafter"/>
</dbReference>
<dbReference type="InterPro" id="IPR037066">
    <property type="entry name" value="Plug_dom_sf"/>
</dbReference>
<dbReference type="PANTHER" id="PTHR32552">
    <property type="entry name" value="FERRICHROME IRON RECEPTOR-RELATED"/>
    <property type="match status" value="1"/>
</dbReference>
<dbReference type="PANTHER" id="PTHR32552:SF89">
    <property type="entry name" value="CATECHOLATE SIDEROPHORE RECEPTOR FIU"/>
    <property type="match status" value="1"/>
</dbReference>
<keyword evidence="8" id="KW-0798">TonB box</keyword>
<feature type="domain" description="TonB-dependent receptor-like beta-barrel" evidence="11">
    <location>
        <begin position="309"/>
        <end position="752"/>
    </location>
</feature>
<keyword evidence="7" id="KW-0406">Ion transport</keyword>
<keyword evidence="5" id="KW-0732">Signal</keyword>
<sequence>MESKSFYLKPLAAMIAVAFLGAHHAEAQTVSNLGTVQSDATAANTAAKAKKSFESKVYTQRQLQKSTQPVKTVTKQEQDLFGPDASGMQALSILPNVKISSYNASSASSRSTLSMRGMKVGNNSIPGDLATNAISMELDGVPLNSLIQSTGWHSPEVPIGALLEGVNVIQGPGNPRERWYDSLGGTVNFVPMQPTQQAGTKANLSLGSFGTNVVSVVHNTGSHDGWSTVLGVARAGSQSIRSTADSMPSKTLQAYVKTRKTLENGSLSFGAYAEQNDEQRPNMIPVSAADAQANQIDVNGLGAGGPLYSEQTSGYYSTLPRSVWQKDIQLQTYMGWGRLHLQLSPDLSLSNMFWIRNGNVQHYRQNYYLPGSPGGEYYIEHSNTYGDKLNFDQRINNWNKLSYGGYLINSRSTNDYIGYTPNASIGLQGNGITAASITGLGANTTTNTFWALYAQDKIKPIPSLVIVPGIRMVGFQTDFSNTTVAQANTLFPGQGAAINSSMGDPALDGSTNFVKTEPSIGANLALNPDLSLFASYAVALHNPRQGNYDRSAVDLAALKLVRSQNVDIGMRWNQRHTLGMKNVYASLDYFQTKLSNQTIHYSPANTNTIYSTEFGVGNATIKGIDLQLRADVNQHWKGFANLGFFRSNWDSYYSYNTNTSFNGYPVSNSPDVTANAGITYRYYMPSGVVDTTLWDQYTGSFYLFNNQVAGPSRQQNPAYNLVNLTVKAETTALHSVLAGTKLTTLSLSVLNLFDKQYNSTAYISSGGYFQTPNGGYVIANQGAPRDLFIVVRRFLNA</sequence>
<gene>
    <name evidence="12" type="ORF">GALL_197970</name>
</gene>
<dbReference type="InterPro" id="IPR039426">
    <property type="entry name" value="TonB-dep_rcpt-like"/>
</dbReference>
<dbReference type="InterPro" id="IPR036942">
    <property type="entry name" value="Beta-barrel_TonB_sf"/>
</dbReference>
<dbReference type="InterPro" id="IPR000531">
    <property type="entry name" value="Beta-barrel_TonB"/>
</dbReference>
<evidence type="ECO:0000313" key="12">
    <source>
        <dbReference type="EMBL" id="OIQ98203.1"/>
    </source>
</evidence>
<comment type="caution">
    <text evidence="12">The sequence shown here is derived from an EMBL/GenBank/DDBJ whole genome shotgun (WGS) entry which is preliminary data.</text>
</comment>
<dbReference type="AlphaFoldDB" id="A0A1J5S8W2"/>
<evidence type="ECO:0000256" key="8">
    <source>
        <dbReference type="ARBA" id="ARBA00023077"/>
    </source>
</evidence>
<keyword evidence="9" id="KW-0472">Membrane</keyword>
<comment type="subcellular location">
    <subcellularLocation>
        <location evidence="1">Cell outer membrane</location>
        <topology evidence="1">Multi-pass membrane protein</topology>
    </subcellularLocation>
</comment>
<dbReference type="Gene3D" id="2.40.170.20">
    <property type="entry name" value="TonB-dependent receptor, beta-barrel domain"/>
    <property type="match status" value="1"/>
</dbReference>
<reference evidence="12" key="1">
    <citation type="submission" date="2016-10" db="EMBL/GenBank/DDBJ databases">
        <title>Sequence of Gallionella enrichment culture.</title>
        <authorList>
            <person name="Poehlein A."/>
            <person name="Muehling M."/>
            <person name="Daniel R."/>
        </authorList>
    </citation>
    <scope>NUCLEOTIDE SEQUENCE</scope>
</reference>
<protein>
    <submittedName>
        <fullName evidence="12">TonB dependent receptor</fullName>
    </submittedName>
</protein>
<keyword evidence="2" id="KW-0813">Transport</keyword>
<evidence type="ECO:0000256" key="4">
    <source>
        <dbReference type="ARBA" id="ARBA00022692"/>
    </source>
</evidence>
<evidence type="ECO:0000256" key="3">
    <source>
        <dbReference type="ARBA" id="ARBA00022496"/>
    </source>
</evidence>
<evidence type="ECO:0000256" key="2">
    <source>
        <dbReference type="ARBA" id="ARBA00022448"/>
    </source>
</evidence>
<dbReference type="Gene3D" id="2.170.130.10">
    <property type="entry name" value="TonB-dependent receptor, plug domain"/>
    <property type="match status" value="1"/>
</dbReference>
<evidence type="ECO:0000256" key="1">
    <source>
        <dbReference type="ARBA" id="ARBA00004571"/>
    </source>
</evidence>
<keyword evidence="6" id="KW-0408">Iron</keyword>
<keyword evidence="4" id="KW-0812">Transmembrane</keyword>
<organism evidence="12">
    <name type="scientific">mine drainage metagenome</name>
    <dbReference type="NCBI Taxonomy" id="410659"/>
    <lineage>
        <taxon>unclassified sequences</taxon>
        <taxon>metagenomes</taxon>
        <taxon>ecological metagenomes</taxon>
    </lineage>
</organism>
<dbReference type="SUPFAM" id="SSF56935">
    <property type="entry name" value="Porins"/>
    <property type="match status" value="1"/>
</dbReference>
<dbReference type="GO" id="GO:0009279">
    <property type="term" value="C:cell outer membrane"/>
    <property type="evidence" value="ECO:0007669"/>
    <property type="project" value="UniProtKB-SubCell"/>
</dbReference>
<accession>A0A1J5S8W2</accession>
<keyword evidence="12" id="KW-0675">Receptor</keyword>
<evidence type="ECO:0000256" key="10">
    <source>
        <dbReference type="ARBA" id="ARBA00023237"/>
    </source>
</evidence>
<name>A0A1J5S8W2_9ZZZZ</name>
<dbReference type="Pfam" id="PF00593">
    <property type="entry name" value="TonB_dep_Rec_b-barrel"/>
    <property type="match status" value="1"/>
</dbReference>
<evidence type="ECO:0000256" key="6">
    <source>
        <dbReference type="ARBA" id="ARBA00023004"/>
    </source>
</evidence>
<keyword evidence="3" id="KW-0410">Iron transport</keyword>
<evidence type="ECO:0000259" key="11">
    <source>
        <dbReference type="Pfam" id="PF00593"/>
    </source>
</evidence>
<evidence type="ECO:0000256" key="7">
    <source>
        <dbReference type="ARBA" id="ARBA00023065"/>
    </source>
</evidence>
<evidence type="ECO:0000256" key="5">
    <source>
        <dbReference type="ARBA" id="ARBA00022729"/>
    </source>
</evidence>
<dbReference type="EMBL" id="MLJW01000122">
    <property type="protein sequence ID" value="OIQ98203.1"/>
    <property type="molecule type" value="Genomic_DNA"/>
</dbReference>
<proteinExistence type="predicted"/>
<evidence type="ECO:0000256" key="9">
    <source>
        <dbReference type="ARBA" id="ARBA00023136"/>
    </source>
</evidence>